<gene>
    <name evidence="2" type="ORF">FK268_07370</name>
</gene>
<evidence type="ECO:0008006" key="4">
    <source>
        <dbReference type="Google" id="ProtNLM"/>
    </source>
</evidence>
<feature type="transmembrane region" description="Helical" evidence="1">
    <location>
        <begin position="162"/>
        <end position="183"/>
    </location>
</feature>
<evidence type="ECO:0000313" key="3">
    <source>
        <dbReference type="Proteomes" id="UP000319792"/>
    </source>
</evidence>
<feature type="transmembrane region" description="Helical" evidence="1">
    <location>
        <begin position="216"/>
        <end position="234"/>
    </location>
</feature>
<feature type="transmembrane region" description="Helical" evidence="1">
    <location>
        <begin position="190"/>
        <end position="210"/>
    </location>
</feature>
<protein>
    <recommendedName>
        <fullName evidence="4">Rhomboid family intramembrane serine protease</fullName>
    </recommendedName>
</protein>
<keyword evidence="1" id="KW-0472">Membrane</keyword>
<feature type="transmembrane region" description="Helical" evidence="1">
    <location>
        <begin position="46"/>
        <end position="64"/>
    </location>
</feature>
<dbReference type="OrthoDB" id="4827451at2"/>
<keyword evidence="3" id="KW-1185">Reference proteome</keyword>
<accession>A0A5C5RR76</accession>
<dbReference type="EMBL" id="VIGV01000002">
    <property type="protein sequence ID" value="TWS25038.1"/>
    <property type="molecule type" value="Genomic_DNA"/>
</dbReference>
<dbReference type="Proteomes" id="UP000319792">
    <property type="component" value="Unassembled WGS sequence"/>
</dbReference>
<name>A0A5C5RR76_9ACTN</name>
<dbReference type="InterPro" id="IPR046862">
    <property type="entry name" value="Rhomboid_2"/>
</dbReference>
<reference evidence="2 3" key="1">
    <citation type="submission" date="2019-08" db="EMBL/GenBank/DDBJ databases">
        <title>Tsukamurella conjunctivitidis sp. nov., Tsukamurella assacharolytica sp. nov. and Tsukamurella sputae sp. nov. isolated from patients with conjunctivitis, bacteraemia (lymphoma) and respiratory infection (sputum) in Hong Kong.</title>
        <authorList>
            <person name="Fok K.M.N."/>
            <person name="Fong J.Y.H."/>
        </authorList>
    </citation>
    <scope>NUCLEOTIDE SEQUENCE [LARGE SCALE GENOMIC DNA]</scope>
    <source>
        <strain evidence="2 3">HKU70</strain>
    </source>
</reference>
<proteinExistence type="predicted"/>
<evidence type="ECO:0000256" key="1">
    <source>
        <dbReference type="SAM" id="Phobius"/>
    </source>
</evidence>
<comment type="caution">
    <text evidence="2">The sequence shown here is derived from an EMBL/GenBank/DDBJ whole genome shotgun (WGS) entry which is preliminary data.</text>
</comment>
<dbReference type="Pfam" id="PF20401">
    <property type="entry name" value="Rhomboid_2"/>
    <property type="match status" value="1"/>
</dbReference>
<dbReference type="RefSeq" id="WP_146432681.1">
    <property type="nucleotide sequence ID" value="NZ_VIGV01000002.1"/>
</dbReference>
<feature type="transmembrane region" description="Helical" evidence="1">
    <location>
        <begin position="128"/>
        <end position="150"/>
    </location>
</feature>
<evidence type="ECO:0000313" key="2">
    <source>
        <dbReference type="EMBL" id="TWS25038.1"/>
    </source>
</evidence>
<keyword evidence="1" id="KW-0812">Transmembrane</keyword>
<organism evidence="2 3">
    <name type="scientific">Tsukamurella sputi</name>
    <dbReference type="NCBI Taxonomy" id="2591848"/>
    <lineage>
        <taxon>Bacteria</taxon>
        <taxon>Bacillati</taxon>
        <taxon>Actinomycetota</taxon>
        <taxon>Actinomycetes</taxon>
        <taxon>Mycobacteriales</taxon>
        <taxon>Tsukamurellaceae</taxon>
        <taxon>Tsukamurella</taxon>
    </lineage>
</organism>
<sequence>MDLLIGLIAVVLLWAAVGHVRRAGPGSEWMLGSARYARAWVRASPVAALMWLVVMANTVMLLGLPRSLGEQVLEAHSTNLDQFGSHPLQSLITSALWIDPVDIPFVTLMTLLVLGPAERWLGHVGMPAVYFTGSATASLISVLSANRLLAHGIITDDLDVQGMIDVGVSYGSLCLAGLMVYLITPWRRRIGAMIALPILVQLTMPFFGLYSTLGHLRAVLLGYLLYPVTLIPSIRRRAATWTWRFHPAEPAEPAEPGGEAVTRP</sequence>
<dbReference type="AlphaFoldDB" id="A0A5C5RR76"/>
<keyword evidence="1" id="KW-1133">Transmembrane helix</keyword>